<reference evidence="1" key="2">
    <citation type="journal article" date="2021" name="Sci. Rep.">
        <title>The distribution of antibiotic resistance genes in chicken gut microbiota commensals.</title>
        <authorList>
            <person name="Juricova H."/>
            <person name="Matiasovicova J."/>
            <person name="Kubasova T."/>
            <person name="Cejkova D."/>
            <person name="Rychlik I."/>
        </authorList>
    </citation>
    <scope>NUCLEOTIDE SEQUENCE</scope>
    <source>
        <strain evidence="1">An582</strain>
    </source>
</reference>
<dbReference type="PANTHER" id="PTHR31118">
    <property type="entry name" value="CYCLASE-LIKE PROTEIN 2"/>
    <property type="match status" value="1"/>
</dbReference>
<dbReference type="AlphaFoldDB" id="A0A938XA50"/>
<dbReference type="SUPFAM" id="SSF102198">
    <property type="entry name" value="Putative cyclase"/>
    <property type="match status" value="1"/>
</dbReference>
<dbReference type="InterPro" id="IPR037175">
    <property type="entry name" value="KFase_sf"/>
</dbReference>
<dbReference type="EMBL" id="JACJKS010000003">
    <property type="protein sequence ID" value="MBM6947721.1"/>
    <property type="molecule type" value="Genomic_DNA"/>
</dbReference>
<dbReference type="GO" id="GO:0004061">
    <property type="term" value="F:arylformamidase activity"/>
    <property type="evidence" value="ECO:0007669"/>
    <property type="project" value="InterPro"/>
</dbReference>
<name>A0A938XA50_9CLOT</name>
<accession>A0A938XA50</accession>
<dbReference type="Proteomes" id="UP000705508">
    <property type="component" value="Unassembled WGS sequence"/>
</dbReference>
<proteinExistence type="predicted"/>
<evidence type="ECO:0000313" key="1">
    <source>
        <dbReference type="EMBL" id="MBM6947721.1"/>
    </source>
</evidence>
<protein>
    <submittedName>
        <fullName evidence="1">Cyclase family protein</fullName>
    </submittedName>
</protein>
<sequence>MRVIDLTHTIREDMPVFPGTENVRLIPVNTYGKDGFKETLLEISTHTGTHMDPPAHVLAGRTTLDQFPAEQFIGKALVIDCRDLKEGQAISMACIQRAGEKVREAEFLLFNLGWDRRWGTEDYFGDFPCLDEEALAFVLQGHYKGIGFDVISIDPISDENLTRHKKLFQTCDIVNIENLKNLDLCGDDLFWFSCFPLKIEGSDGAQVRAVAWFE</sequence>
<comment type="caution">
    <text evidence="1">The sequence shown here is derived from an EMBL/GenBank/DDBJ whole genome shotgun (WGS) entry which is preliminary data.</text>
</comment>
<dbReference type="RefSeq" id="WP_204905767.1">
    <property type="nucleotide sequence ID" value="NZ_JACJKS010000003.1"/>
</dbReference>
<dbReference type="GO" id="GO:0019441">
    <property type="term" value="P:L-tryptophan catabolic process to kynurenine"/>
    <property type="evidence" value="ECO:0007669"/>
    <property type="project" value="InterPro"/>
</dbReference>
<dbReference type="PANTHER" id="PTHR31118:SF12">
    <property type="entry name" value="CYCLASE-LIKE PROTEIN 2"/>
    <property type="match status" value="1"/>
</dbReference>
<reference evidence="1" key="1">
    <citation type="submission" date="2020-08" db="EMBL/GenBank/DDBJ databases">
        <authorList>
            <person name="Cejkova D."/>
            <person name="Kubasova T."/>
            <person name="Jahodarova E."/>
            <person name="Rychlik I."/>
        </authorList>
    </citation>
    <scope>NUCLEOTIDE SEQUENCE</scope>
    <source>
        <strain evidence="1">An582</strain>
    </source>
</reference>
<gene>
    <name evidence="1" type="ORF">H6A20_03450</name>
</gene>
<dbReference type="Pfam" id="PF04199">
    <property type="entry name" value="Cyclase"/>
    <property type="match status" value="1"/>
</dbReference>
<organism evidence="1 2">
    <name type="scientific">Mordavella massiliensis</name>
    <dbReference type="NCBI Taxonomy" id="1871024"/>
    <lineage>
        <taxon>Bacteria</taxon>
        <taxon>Bacillati</taxon>
        <taxon>Bacillota</taxon>
        <taxon>Clostridia</taxon>
        <taxon>Eubacteriales</taxon>
        <taxon>Clostridiaceae</taxon>
        <taxon>Mordavella</taxon>
    </lineage>
</organism>
<dbReference type="InterPro" id="IPR007325">
    <property type="entry name" value="KFase/CYL"/>
</dbReference>
<dbReference type="Gene3D" id="3.50.30.50">
    <property type="entry name" value="Putative cyclase"/>
    <property type="match status" value="1"/>
</dbReference>
<evidence type="ECO:0000313" key="2">
    <source>
        <dbReference type="Proteomes" id="UP000705508"/>
    </source>
</evidence>